<keyword evidence="5" id="KW-1185">Reference proteome</keyword>
<evidence type="ECO:0000256" key="1">
    <source>
        <dbReference type="ARBA" id="ARBA00023157"/>
    </source>
</evidence>
<dbReference type="Ensembl" id="ENSMLUT00000024494.1">
    <property type="protein sequence ID" value="ENSMLUP00000019311.1"/>
    <property type="gene ID" value="ENSMLUG00000028566.1"/>
</dbReference>
<dbReference type="SMART" id="SM00216">
    <property type="entry name" value="VWD"/>
    <property type="match status" value="1"/>
</dbReference>
<dbReference type="HOGENOM" id="CLU_872999_0_0_1"/>
<evidence type="ECO:0000256" key="2">
    <source>
        <dbReference type="ARBA" id="ARBA00023180"/>
    </source>
</evidence>
<dbReference type="InterPro" id="IPR001846">
    <property type="entry name" value="VWF_type-D"/>
</dbReference>
<dbReference type="STRING" id="59463.ENSMLUP00000019311"/>
<dbReference type="EMBL" id="AAPE02017858">
    <property type="status" value="NOT_ANNOTATED_CDS"/>
    <property type="molecule type" value="Genomic_DNA"/>
</dbReference>
<dbReference type="eggNOG" id="KOG1216">
    <property type="taxonomic scope" value="Eukaryota"/>
</dbReference>
<feature type="domain" description="VWFD" evidence="3">
    <location>
        <begin position="181"/>
        <end position="349"/>
    </location>
</feature>
<sequence>MLPAPLFRMAWALTNGRWEHMETILVEEEVTPRQEDVPCTSLYHHRRLGWRLDLSGSGRAGLCPIYKPRETRPVAWNRTVRACCPGWGGTHRTLALAEASPKGDCVATRSASLGGSAHASAGSLGECCAQPWGPSWWDERSQACLSCSSLRLPGGTQSPALLQPLAGAVAQLWSRSQRSSATCATWSGFHYRTFDKRHYHFLGHCTYLLAGAADSTWAVHIRPRGHCPQPGHCQQVRVMMGPEEVLIQGGNVSVNGQLVPDGESQLLSALVRWWEGWAVAVRGLGVVVRLDRSSSISVSVDHELGQTQGLCGLYNGRREDDFLEPGGGLALAATFGNSWKLPDSEAGCLDAVEAAQGGEEPLRGTEVGTEAGQLR</sequence>
<name>G1Q6H8_MYOLU</name>
<evidence type="ECO:0000313" key="5">
    <source>
        <dbReference type="Proteomes" id="UP000001074"/>
    </source>
</evidence>
<keyword evidence="1" id="KW-1015">Disulfide bond</keyword>
<dbReference type="Proteomes" id="UP000001074">
    <property type="component" value="Unassembled WGS sequence"/>
</dbReference>
<dbReference type="OMA" id="GETHIVP"/>
<dbReference type="InParanoid" id="G1Q6H8"/>
<protein>
    <recommendedName>
        <fullName evidence="3">VWFD domain-containing protein</fullName>
    </recommendedName>
</protein>
<accession>G1Q6H8</accession>
<dbReference type="Pfam" id="PF00094">
    <property type="entry name" value="VWD"/>
    <property type="match status" value="1"/>
</dbReference>
<dbReference type="InterPro" id="IPR050780">
    <property type="entry name" value="Mucin_vWF_Thrombospondin_sf"/>
</dbReference>
<evidence type="ECO:0000313" key="4">
    <source>
        <dbReference type="Ensembl" id="ENSMLUP00000019311.1"/>
    </source>
</evidence>
<organism evidence="4 5">
    <name type="scientific">Myotis lucifugus</name>
    <name type="common">Little brown bat</name>
    <dbReference type="NCBI Taxonomy" id="59463"/>
    <lineage>
        <taxon>Eukaryota</taxon>
        <taxon>Metazoa</taxon>
        <taxon>Chordata</taxon>
        <taxon>Craniata</taxon>
        <taxon>Vertebrata</taxon>
        <taxon>Euteleostomi</taxon>
        <taxon>Mammalia</taxon>
        <taxon>Eutheria</taxon>
        <taxon>Laurasiatheria</taxon>
        <taxon>Chiroptera</taxon>
        <taxon>Yangochiroptera</taxon>
        <taxon>Vespertilionidae</taxon>
        <taxon>Myotis</taxon>
    </lineage>
</organism>
<dbReference type="AlphaFoldDB" id="G1Q6H8"/>
<evidence type="ECO:0000259" key="3">
    <source>
        <dbReference type="PROSITE" id="PS51233"/>
    </source>
</evidence>
<keyword evidence="2" id="KW-0325">Glycoprotein</keyword>
<dbReference type="PANTHER" id="PTHR11339">
    <property type="entry name" value="EXTRACELLULAR MATRIX GLYCOPROTEIN RELATED"/>
    <property type="match status" value="1"/>
</dbReference>
<dbReference type="PROSITE" id="PS51233">
    <property type="entry name" value="VWFD"/>
    <property type="match status" value="1"/>
</dbReference>
<reference evidence="4" key="2">
    <citation type="submission" date="2025-08" db="UniProtKB">
        <authorList>
            <consortium name="Ensembl"/>
        </authorList>
    </citation>
    <scope>IDENTIFICATION</scope>
</reference>
<reference evidence="4" key="3">
    <citation type="submission" date="2025-09" db="UniProtKB">
        <authorList>
            <consortium name="Ensembl"/>
        </authorList>
    </citation>
    <scope>IDENTIFICATION</scope>
</reference>
<reference evidence="4 5" key="1">
    <citation type="journal article" date="2011" name="Nature">
        <title>A high-resolution map of human evolutionary constraint using 29 mammals.</title>
        <authorList>
            <person name="Lindblad-Toh K."/>
            <person name="Garber M."/>
            <person name="Zuk O."/>
            <person name="Lin M.F."/>
            <person name="Parker B.J."/>
            <person name="Washietl S."/>
            <person name="Kheradpour P."/>
            <person name="Ernst J."/>
            <person name="Jordan G."/>
            <person name="Mauceli E."/>
            <person name="Ward L.D."/>
            <person name="Lowe C.B."/>
            <person name="Holloway A.K."/>
            <person name="Clamp M."/>
            <person name="Gnerre S."/>
            <person name="Alfoldi J."/>
            <person name="Beal K."/>
            <person name="Chang J."/>
            <person name="Clawson H."/>
            <person name="Cuff J."/>
            <person name="Di Palma F."/>
            <person name="Fitzgerald S."/>
            <person name="Flicek P."/>
            <person name="Guttman M."/>
            <person name="Hubisz M.J."/>
            <person name="Jaffe D.B."/>
            <person name="Jungreis I."/>
            <person name="Kent W.J."/>
            <person name="Kostka D."/>
            <person name="Lara M."/>
            <person name="Martins A.L."/>
            <person name="Massingham T."/>
            <person name="Moltke I."/>
            <person name="Raney B.J."/>
            <person name="Rasmussen M.D."/>
            <person name="Robinson J."/>
            <person name="Stark A."/>
            <person name="Vilella A.J."/>
            <person name="Wen J."/>
            <person name="Xie X."/>
            <person name="Zody M.C."/>
            <person name="Baldwin J."/>
            <person name="Bloom T."/>
            <person name="Chin C.W."/>
            <person name="Heiman D."/>
            <person name="Nicol R."/>
            <person name="Nusbaum C."/>
            <person name="Young S."/>
            <person name="Wilkinson J."/>
            <person name="Worley K.C."/>
            <person name="Kovar C.L."/>
            <person name="Muzny D.M."/>
            <person name="Gibbs R.A."/>
            <person name="Cree A."/>
            <person name="Dihn H.H."/>
            <person name="Fowler G."/>
            <person name="Jhangiani S."/>
            <person name="Joshi V."/>
            <person name="Lee S."/>
            <person name="Lewis L.R."/>
            <person name="Nazareth L.V."/>
            <person name="Okwuonu G."/>
            <person name="Santibanez J."/>
            <person name="Warren W.C."/>
            <person name="Mardis E.R."/>
            <person name="Weinstock G.M."/>
            <person name="Wilson R.K."/>
            <person name="Delehaunty K."/>
            <person name="Dooling D."/>
            <person name="Fronik C."/>
            <person name="Fulton L."/>
            <person name="Fulton B."/>
            <person name="Graves T."/>
            <person name="Minx P."/>
            <person name="Sodergren E."/>
            <person name="Birney E."/>
            <person name="Margulies E.H."/>
            <person name="Herrero J."/>
            <person name="Green E.D."/>
            <person name="Haussler D."/>
            <person name="Siepel A."/>
            <person name="Goldman N."/>
            <person name="Pollard K.S."/>
            <person name="Pedersen J.S."/>
            <person name="Lander E.S."/>
            <person name="Kellis M."/>
        </authorList>
    </citation>
    <scope>NUCLEOTIDE SEQUENCE [LARGE SCALE GENOMIC DNA]</scope>
</reference>
<proteinExistence type="predicted"/>
<dbReference type="GeneTree" id="ENSGT00940000155829"/>